<proteinExistence type="predicted"/>
<dbReference type="eggNOG" id="COG1680">
    <property type="taxonomic scope" value="Bacteria"/>
</dbReference>
<dbReference type="InterPro" id="IPR012338">
    <property type="entry name" value="Beta-lactam/transpept-like"/>
</dbReference>
<dbReference type="BioCyc" id="SESP1179773:BN6_RS25920-MONOMER"/>
<evidence type="ECO:0000313" key="3">
    <source>
        <dbReference type="EMBL" id="CCH32623.1"/>
    </source>
</evidence>
<dbReference type="Gene3D" id="3.40.710.10">
    <property type="entry name" value="DD-peptidase/beta-lactamase superfamily"/>
    <property type="match status" value="1"/>
</dbReference>
<sequence>MITGVDGTVTPPTGVTTTGSDPLNLSRQPEIPPPARARRPLVTMVPMRRLLQLFVVVSLLAGCAAPEPDDLTQQERQMPERFNEFHQRLKQEGFSGVAEIRWRKEKHLSEAYGEADPATKRPNTLDTRFPIGEATQMFTAVAVVLLARKGELKLSDPVCSRLPVCVPGWQPITVEQLLLHTSGLPDYTEQALSTIGPSHLDLVRHVQSLPLVRAPGSWQPGNSGYAVLGALIEHVTGERYGQHLKRVLFDPLGMAATAADWDTVDPAQRAVGSPASTPARYADRAIVSTGPDLVRWGEFLVSGDTDVTDITGFDLLGKKNVSKMTTDATGNGQGYGLRTTGESVFTTIWQTGAVAGFSVYFGVSSSDQAIVAVLGNRPSPDTADLGRTIMTTITK</sequence>
<dbReference type="SUPFAM" id="SSF56601">
    <property type="entry name" value="beta-lactamase/transpeptidase-like"/>
    <property type="match status" value="1"/>
</dbReference>
<evidence type="ECO:0000256" key="1">
    <source>
        <dbReference type="SAM" id="MobiDB-lite"/>
    </source>
</evidence>
<evidence type="ECO:0000259" key="2">
    <source>
        <dbReference type="Pfam" id="PF00144"/>
    </source>
</evidence>
<dbReference type="PANTHER" id="PTHR46825">
    <property type="entry name" value="D-ALANYL-D-ALANINE-CARBOXYPEPTIDASE/ENDOPEPTIDASE AMPH"/>
    <property type="match status" value="1"/>
</dbReference>
<dbReference type="Proteomes" id="UP000006281">
    <property type="component" value="Chromosome"/>
</dbReference>
<name>K0K7P1_SACES</name>
<gene>
    <name evidence="3" type="ordered locus">BN6_53630</name>
</gene>
<dbReference type="Pfam" id="PF00144">
    <property type="entry name" value="Beta-lactamase"/>
    <property type="match status" value="1"/>
</dbReference>
<dbReference type="InterPro" id="IPR001466">
    <property type="entry name" value="Beta-lactam-related"/>
</dbReference>
<keyword evidence="4" id="KW-1185">Reference proteome</keyword>
<evidence type="ECO:0000313" key="4">
    <source>
        <dbReference type="Proteomes" id="UP000006281"/>
    </source>
</evidence>
<dbReference type="AlphaFoldDB" id="K0K7P1"/>
<dbReference type="KEGG" id="sesp:BN6_53630"/>
<dbReference type="PANTHER" id="PTHR46825:SF9">
    <property type="entry name" value="BETA-LACTAMASE-RELATED DOMAIN-CONTAINING PROTEIN"/>
    <property type="match status" value="1"/>
</dbReference>
<dbReference type="EMBL" id="HE804045">
    <property type="protein sequence ID" value="CCH32623.1"/>
    <property type="molecule type" value="Genomic_DNA"/>
</dbReference>
<feature type="region of interest" description="Disordered" evidence="1">
    <location>
        <begin position="1"/>
        <end position="37"/>
    </location>
</feature>
<feature type="domain" description="Beta-lactamase-related" evidence="2">
    <location>
        <begin position="85"/>
        <end position="383"/>
    </location>
</feature>
<dbReference type="InterPro" id="IPR050491">
    <property type="entry name" value="AmpC-like"/>
</dbReference>
<feature type="compositionally biased region" description="Low complexity" evidence="1">
    <location>
        <begin position="1"/>
        <end position="19"/>
    </location>
</feature>
<organism evidence="3 4">
    <name type="scientific">Saccharothrix espanaensis (strain ATCC 51144 / DSM 44229 / JCM 9112 / NBRC 15066 / NRRL 15764)</name>
    <dbReference type="NCBI Taxonomy" id="1179773"/>
    <lineage>
        <taxon>Bacteria</taxon>
        <taxon>Bacillati</taxon>
        <taxon>Actinomycetota</taxon>
        <taxon>Actinomycetes</taxon>
        <taxon>Pseudonocardiales</taxon>
        <taxon>Pseudonocardiaceae</taxon>
        <taxon>Saccharothrix</taxon>
    </lineage>
</organism>
<protein>
    <recommendedName>
        <fullName evidence="2">Beta-lactamase-related domain-containing protein</fullName>
    </recommendedName>
</protein>
<accession>K0K7P1</accession>
<dbReference type="STRING" id="1179773.BN6_53630"/>
<dbReference type="HOGENOM" id="CLU_020027_0_3_11"/>
<reference evidence="3 4" key="1">
    <citation type="journal article" date="2012" name="BMC Genomics">
        <title>Complete genome sequence of Saccharothrix espanaensis DSM 44229T and comparison to the other completely sequenced Pseudonocardiaceae.</title>
        <authorList>
            <person name="Strobel T."/>
            <person name="Al-Dilaimi A."/>
            <person name="Blom J."/>
            <person name="Gessner A."/>
            <person name="Kalinowski J."/>
            <person name="Luzhetska M."/>
            <person name="Puhler A."/>
            <person name="Szczepanowski R."/>
            <person name="Bechthold A."/>
            <person name="Ruckert C."/>
        </authorList>
    </citation>
    <scope>NUCLEOTIDE SEQUENCE [LARGE SCALE GENOMIC DNA]</scope>
    <source>
        <strain evidence="4">ATCC 51144 / DSM 44229 / JCM 9112 / NBRC 15066 / NRRL 15764</strain>
    </source>
</reference>
<dbReference type="PATRIC" id="fig|1179773.3.peg.5400"/>